<reference evidence="3 4" key="2">
    <citation type="submission" date="2021-01" db="EMBL/GenBank/DDBJ databases">
        <title>Genomic Encyclopedia of Type Strains, Phase IV (KMG-IV): sequencing the most valuable type-strain genomes for metagenomic binning, comparative biology and taxonomic classification.</title>
        <authorList>
            <person name="Goeker M."/>
        </authorList>
    </citation>
    <scope>NUCLEOTIDE SEQUENCE [LARGE SCALE GENOMIC DNA]</scope>
    <source>
        <strain evidence="3 4">DSM 6130</strain>
    </source>
</reference>
<accession>A0A9W6MRT4</accession>
<sequence>MTAYSVATGDTLAARLTMAGGDTLQVDGTFSVATNAQTVRFSTAPDGAEIHNDGLIENTASGGRAIRFETAVGSDLTALIDNEGRILAVDDAIQIQAGTVSAGTLTITNGVHGKIISAEGQALDLASASGEFLADIDNAGSLASRISDGVRIAGGTQLVNSGAIRGGAAAGYVQGADGVQIEDGAGGLVFNASGGVIVGDRHGINAGEDSSLGAINEAGGSIVGRNGSGIGSDGAGLVVNYGMITGFFADAAGSDVNGTTPDSGPDGVNDGDGDGIDIDGEATIQNYGLIRGLGAGGTGSDGLPNTAEGIAAGGGDITNFAGGKIYGAGLGILIDDSSQGDAPFETTIENAGTIQGGSSYAIKIVSNLDDVVINSGRIIGGGGNAILFGSGDNVLAIDAGSAIRGLSDGGAGDDALDYSLYGAGARVNLETGRAVGTGGVTAFETVVGSDFGDSITGDATANTLFGQNGNDRLFGGAGDDTIIGGDGADVLRGDGGADTFAFDVLPLVDEQDRVVDFTHGEDVVAFDSSVFTALSAGALTEDAFTLGSEATTLDQRIVYDARTGRLFYDADGSDEAQAAVLIATLTGKPTVDASDILVV</sequence>
<evidence type="ECO:0000313" key="3">
    <source>
        <dbReference type="EMBL" id="MBM7850236.1"/>
    </source>
</evidence>
<evidence type="ECO:0000313" key="4">
    <source>
        <dbReference type="Proteomes" id="UP000758856"/>
    </source>
</evidence>
<dbReference type="SUPFAM" id="SSF51120">
    <property type="entry name" value="beta-Roll"/>
    <property type="match status" value="1"/>
</dbReference>
<dbReference type="EMBL" id="JAFBCY010000001">
    <property type="protein sequence ID" value="MBM7850236.1"/>
    <property type="molecule type" value="Genomic_DNA"/>
</dbReference>
<evidence type="ECO:0000256" key="1">
    <source>
        <dbReference type="SAM" id="MobiDB-lite"/>
    </source>
</evidence>
<dbReference type="EMBL" id="BSFF01000002">
    <property type="protein sequence ID" value="GLK55529.1"/>
    <property type="molecule type" value="Genomic_DNA"/>
</dbReference>
<dbReference type="InterPro" id="IPR018511">
    <property type="entry name" value="Hemolysin-typ_Ca-bd_CS"/>
</dbReference>
<keyword evidence="4" id="KW-1185">Reference proteome</keyword>
<dbReference type="PRINTS" id="PR00313">
    <property type="entry name" value="CABNDNGRPT"/>
</dbReference>
<dbReference type="GO" id="GO:0005509">
    <property type="term" value="F:calcium ion binding"/>
    <property type="evidence" value="ECO:0007669"/>
    <property type="project" value="InterPro"/>
</dbReference>
<reference evidence="2" key="1">
    <citation type="journal article" date="2014" name="Int. J. Syst. Evol. Microbiol.">
        <title>Complete genome sequence of Corynebacterium casei LMG S-19264T (=DSM 44701T), isolated from a smear-ripened cheese.</title>
        <authorList>
            <consortium name="US DOE Joint Genome Institute (JGI-PGF)"/>
            <person name="Walter F."/>
            <person name="Albersmeier A."/>
            <person name="Kalinowski J."/>
            <person name="Ruckert C."/>
        </authorList>
    </citation>
    <scope>NUCLEOTIDE SEQUENCE</scope>
    <source>
        <strain evidence="2">VKM B-1606</strain>
    </source>
</reference>
<dbReference type="InterPro" id="IPR011049">
    <property type="entry name" value="Serralysin-like_metalloprot_C"/>
</dbReference>
<feature type="region of interest" description="Disordered" evidence="1">
    <location>
        <begin position="256"/>
        <end position="277"/>
    </location>
</feature>
<dbReference type="InterPro" id="IPR001343">
    <property type="entry name" value="Hemolysn_Ca-bd"/>
</dbReference>
<reference evidence="2" key="3">
    <citation type="submission" date="2023-01" db="EMBL/GenBank/DDBJ databases">
        <authorList>
            <person name="Sun Q."/>
            <person name="Evtushenko L."/>
        </authorList>
    </citation>
    <scope>NUCLEOTIDE SEQUENCE</scope>
    <source>
        <strain evidence="2">VKM B-1606</strain>
    </source>
</reference>
<comment type="caution">
    <text evidence="2">The sequence shown here is derived from an EMBL/GenBank/DDBJ whole genome shotgun (WGS) entry which is preliminary data.</text>
</comment>
<dbReference type="Gene3D" id="2.150.10.10">
    <property type="entry name" value="Serralysin-like metalloprotease, C-terminal"/>
    <property type="match status" value="1"/>
</dbReference>
<dbReference type="AlphaFoldDB" id="A0A9W6MRT4"/>
<evidence type="ECO:0000313" key="5">
    <source>
        <dbReference type="Proteomes" id="UP001143400"/>
    </source>
</evidence>
<proteinExistence type="predicted"/>
<dbReference type="PROSITE" id="PS00330">
    <property type="entry name" value="HEMOLYSIN_CALCIUM"/>
    <property type="match status" value="1"/>
</dbReference>
<gene>
    <name evidence="2" type="ORF">GCM10008170_15480</name>
    <name evidence="3" type="ORF">JOD31_000448</name>
</gene>
<organism evidence="2 5">
    <name type="scientific">Methylopila capsulata</name>
    <dbReference type="NCBI Taxonomy" id="61654"/>
    <lineage>
        <taxon>Bacteria</taxon>
        <taxon>Pseudomonadati</taxon>
        <taxon>Pseudomonadota</taxon>
        <taxon>Alphaproteobacteria</taxon>
        <taxon>Hyphomicrobiales</taxon>
        <taxon>Methylopilaceae</taxon>
        <taxon>Methylopila</taxon>
    </lineage>
</organism>
<dbReference type="Pfam" id="PF00353">
    <property type="entry name" value="HemolysinCabind"/>
    <property type="match status" value="1"/>
</dbReference>
<protein>
    <submittedName>
        <fullName evidence="3">Ca2+-binding RTX toxin-like protein</fullName>
    </submittedName>
</protein>
<dbReference type="RefSeq" id="WP_204948686.1">
    <property type="nucleotide sequence ID" value="NZ_BSFF01000002.1"/>
</dbReference>
<dbReference type="Proteomes" id="UP001143400">
    <property type="component" value="Unassembled WGS sequence"/>
</dbReference>
<evidence type="ECO:0000313" key="2">
    <source>
        <dbReference type="EMBL" id="GLK55529.1"/>
    </source>
</evidence>
<name>A0A9W6MRT4_9HYPH</name>
<dbReference type="Proteomes" id="UP000758856">
    <property type="component" value="Unassembled WGS sequence"/>
</dbReference>